<gene>
    <name evidence="4" type="primary">PLS1_1</name>
    <name evidence="4" type="ORF">Ciccas_003742</name>
</gene>
<dbReference type="PROSITE" id="PS00020">
    <property type="entry name" value="ACTININ_2"/>
    <property type="match status" value="1"/>
</dbReference>
<reference evidence="4 5" key="1">
    <citation type="submission" date="2024-11" db="EMBL/GenBank/DDBJ databases">
        <title>Adaptive evolution of stress response genes in parasites aligns with host niche diversity.</title>
        <authorList>
            <person name="Hahn C."/>
            <person name="Resl P."/>
        </authorList>
    </citation>
    <scope>NUCLEOTIDE SEQUENCE [LARGE SCALE GENOMIC DNA]</scope>
    <source>
        <strain evidence="4">EGGRZ-B1_66</strain>
        <tissue evidence="4">Body</tissue>
    </source>
</reference>
<dbReference type="AlphaFoldDB" id="A0ABD2QDH7"/>
<evidence type="ECO:0000256" key="1">
    <source>
        <dbReference type="ARBA" id="ARBA00022737"/>
    </source>
</evidence>
<organism evidence="4 5">
    <name type="scientific">Cichlidogyrus casuarinus</name>
    <dbReference type="NCBI Taxonomy" id="1844966"/>
    <lineage>
        <taxon>Eukaryota</taxon>
        <taxon>Metazoa</taxon>
        <taxon>Spiralia</taxon>
        <taxon>Lophotrochozoa</taxon>
        <taxon>Platyhelminthes</taxon>
        <taxon>Monogenea</taxon>
        <taxon>Monopisthocotylea</taxon>
        <taxon>Dactylogyridea</taxon>
        <taxon>Ancyrocephalidae</taxon>
        <taxon>Cichlidogyrus</taxon>
    </lineage>
</organism>
<dbReference type="Pfam" id="PF00307">
    <property type="entry name" value="CH"/>
    <property type="match status" value="3"/>
</dbReference>
<dbReference type="InterPro" id="IPR001715">
    <property type="entry name" value="CH_dom"/>
</dbReference>
<dbReference type="Gene3D" id="1.10.418.10">
    <property type="entry name" value="Calponin-like domain"/>
    <property type="match status" value="4"/>
</dbReference>
<evidence type="ECO:0000313" key="4">
    <source>
        <dbReference type="EMBL" id="KAL3317597.1"/>
    </source>
</evidence>
<keyword evidence="5" id="KW-1185">Reference proteome</keyword>
<dbReference type="InterPro" id="IPR036872">
    <property type="entry name" value="CH_dom_sf"/>
</dbReference>
<protein>
    <submittedName>
        <fullName evidence="4">Phospholipid scramblase 1</fullName>
    </submittedName>
</protein>
<dbReference type="PANTHER" id="PTHR19961:SF18">
    <property type="entry name" value="FI19014P1"/>
    <property type="match status" value="1"/>
</dbReference>
<evidence type="ECO:0000313" key="5">
    <source>
        <dbReference type="Proteomes" id="UP001626550"/>
    </source>
</evidence>
<dbReference type="SUPFAM" id="SSF47576">
    <property type="entry name" value="Calponin-homology domain, CH-domain"/>
    <property type="match status" value="1"/>
</dbReference>
<name>A0ABD2QDH7_9PLAT</name>
<keyword evidence="2" id="KW-0009">Actin-binding</keyword>
<feature type="domain" description="Calponin-homology (CH)" evidence="3">
    <location>
        <begin position="207"/>
        <end position="315"/>
    </location>
</feature>
<sequence length="450" mass="50763">VNTNLTLAINSAASIGCCVTNVGPTDIQEQRKHIILGLIWQLIRKCIVDSVTLAKHGELAALLRDGETLDDLSKLKPEELLMRWVNFQLERAGCNRRMKNFNDDIHDSEIYSYLMNQISPDHMKKSMITKDETMGKGDLKLRANDIWSNANTMDCGSLITPEAIFMAKDPKERNDNLHLGFVATLFNMYPAMDPPAEPVDLTAYEETLEEKTYRNWMNSLGVTPYVNHLYTGLQDGLVLLQLLEMIHPNSVNWKIANNTFDVKKVLYQKTSNCNLFVDSARKQGIKLVNISGNDIFEENKKLVLGTCFSLMQAYLYTLLKKVRKGSDTFKADEKEILNWTNQMLAQADEPEPPLANFRDKRLLTSWPICAVVNSIVPGTACKDQMSSDNFQNAVYSLSCARKAGAKVYALPEHIVNMDGKMIMTIFVCLMIEYHTRQAIINGDQVAATGF</sequence>
<dbReference type="InterPro" id="IPR001589">
    <property type="entry name" value="Actinin_actin-bd_CS"/>
</dbReference>
<feature type="domain" description="Calponin-homology (CH)" evidence="3">
    <location>
        <begin position="330"/>
        <end position="434"/>
    </location>
</feature>
<feature type="domain" description="Calponin-homology (CH)" evidence="3">
    <location>
        <begin position="1"/>
        <end position="47"/>
    </location>
</feature>
<feature type="domain" description="Calponin-homology (CH)" evidence="3">
    <location>
        <begin position="75"/>
        <end position="190"/>
    </location>
</feature>
<evidence type="ECO:0000256" key="2">
    <source>
        <dbReference type="ARBA" id="ARBA00023203"/>
    </source>
</evidence>
<dbReference type="GO" id="GO:0003779">
    <property type="term" value="F:actin binding"/>
    <property type="evidence" value="ECO:0007669"/>
    <property type="project" value="UniProtKB-KW"/>
</dbReference>
<dbReference type="EMBL" id="JBJKFK010000357">
    <property type="protein sequence ID" value="KAL3317597.1"/>
    <property type="molecule type" value="Genomic_DNA"/>
</dbReference>
<feature type="non-terminal residue" evidence="4">
    <location>
        <position position="1"/>
    </location>
</feature>
<dbReference type="InterPro" id="IPR039959">
    <property type="entry name" value="Fimbrin/Plastin"/>
</dbReference>
<proteinExistence type="predicted"/>
<dbReference type="PROSITE" id="PS00019">
    <property type="entry name" value="ACTININ_1"/>
    <property type="match status" value="1"/>
</dbReference>
<accession>A0ABD2QDH7</accession>
<dbReference type="Proteomes" id="UP001626550">
    <property type="component" value="Unassembled WGS sequence"/>
</dbReference>
<dbReference type="PROSITE" id="PS50021">
    <property type="entry name" value="CH"/>
    <property type="match status" value="4"/>
</dbReference>
<keyword evidence="1" id="KW-0677">Repeat</keyword>
<dbReference type="PANTHER" id="PTHR19961">
    <property type="entry name" value="FIMBRIN/PLASTIN"/>
    <property type="match status" value="1"/>
</dbReference>
<dbReference type="SMART" id="SM00033">
    <property type="entry name" value="CH"/>
    <property type="match status" value="3"/>
</dbReference>
<comment type="caution">
    <text evidence="4">The sequence shown here is derived from an EMBL/GenBank/DDBJ whole genome shotgun (WGS) entry which is preliminary data.</text>
</comment>
<evidence type="ECO:0000259" key="3">
    <source>
        <dbReference type="PROSITE" id="PS50021"/>
    </source>
</evidence>